<dbReference type="Proteomes" id="UP000824890">
    <property type="component" value="Unassembled WGS sequence"/>
</dbReference>
<feature type="transmembrane region" description="Helical" evidence="7">
    <location>
        <begin position="59"/>
        <end position="77"/>
    </location>
</feature>
<keyword evidence="5 7" id="KW-1133">Transmembrane helix</keyword>
<dbReference type="EMBL" id="JAGKQM010000016">
    <property type="protein sequence ID" value="KAH0874128.1"/>
    <property type="molecule type" value="Genomic_DNA"/>
</dbReference>
<feature type="transmembrane region" description="Helical" evidence="7">
    <location>
        <begin position="398"/>
        <end position="418"/>
    </location>
</feature>
<dbReference type="PANTHER" id="PTHR14233:SF24">
    <property type="entry name" value="ANTHOCYANIN-RELATED MEMBRANE PROTEIN 2-RELATED"/>
    <property type="match status" value="1"/>
</dbReference>
<feature type="transmembrane region" description="Helical" evidence="7">
    <location>
        <begin position="89"/>
        <end position="107"/>
    </location>
</feature>
<evidence type="ECO:0000256" key="1">
    <source>
        <dbReference type="ARBA" id="ARBA00004141"/>
    </source>
</evidence>
<feature type="non-terminal residue" evidence="8">
    <location>
        <position position="1"/>
    </location>
</feature>
<evidence type="ECO:0000256" key="3">
    <source>
        <dbReference type="ARBA" id="ARBA00022448"/>
    </source>
</evidence>
<feature type="transmembrane region" description="Helical" evidence="7">
    <location>
        <begin position="370"/>
        <end position="386"/>
    </location>
</feature>
<feature type="transmembrane region" description="Helical" evidence="7">
    <location>
        <begin position="487"/>
        <end position="505"/>
    </location>
</feature>
<keyword evidence="3" id="KW-0813">Transport</keyword>
<evidence type="ECO:0000256" key="2">
    <source>
        <dbReference type="ARBA" id="ARBA00007863"/>
    </source>
</evidence>
<reference evidence="8 9" key="1">
    <citation type="submission" date="2021-05" db="EMBL/GenBank/DDBJ databases">
        <title>Genome Assembly of Synthetic Allotetraploid Brassica napus Reveals Homoeologous Exchanges between Subgenomes.</title>
        <authorList>
            <person name="Davis J.T."/>
        </authorList>
    </citation>
    <scope>NUCLEOTIDE SEQUENCE [LARGE SCALE GENOMIC DNA]</scope>
    <source>
        <strain evidence="9">cv. Da-Ae</strain>
        <tissue evidence="8">Seedling</tissue>
    </source>
</reference>
<dbReference type="PANTHER" id="PTHR14233">
    <property type="entry name" value="DUF914-RELATED"/>
    <property type="match status" value="1"/>
</dbReference>
<evidence type="ECO:0000256" key="5">
    <source>
        <dbReference type="ARBA" id="ARBA00022989"/>
    </source>
</evidence>
<comment type="similarity">
    <text evidence="2">Belongs to the SLC35F solute transporter family.</text>
</comment>
<keyword evidence="9" id="KW-1185">Reference proteome</keyword>
<feature type="transmembrane region" description="Helical" evidence="7">
    <location>
        <begin position="424"/>
        <end position="442"/>
    </location>
</feature>
<feature type="transmembrane region" description="Helical" evidence="7">
    <location>
        <begin position="333"/>
        <end position="350"/>
    </location>
</feature>
<feature type="transmembrane region" description="Helical" evidence="7">
    <location>
        <begin position="576"/>
        <end position="596"/>
    </location>
</feature>
<feature type="transmembrane region" description="Helical" evidence="7">
    <location>
        <begin position="548"/>
        <end position="569"/>
    </location>
</feature>
<gene>
    <name evidence="8" type="ORF">HID58_071490</name>
</gene>
<dbReference type="SUPFAM" id="SSF103481">
    <property type="entry name" value="Multidrug resistance efflux transporter EmrE"/>
    <property type="match status" value="3"/>
</dbReference>
<accession>A0ABQ7Z1T1</accession>
<dbReference type="InterPro" id="IPR009262">
    <property type="entry name" value="SLC35_F1/F2/F6"/>
</dbReference>
<keyword evidence="6 7" id="KW-0472">Membrane</keyword>
<protein>
    <submittedName>
        <fullName evidence="8">Uncharacterized protein</fullName>
    </submittedName>
</protein>
<dbReference type="InterPro" id="IPR037185">
    <property type="entry name" value="EmrE-like"/>
</dbReference>
<feature type="transmembrane region" description="Helical" evidence="7">
    <location>
        <begin position="602"/>
        <end position="620"/>
    </location>
</feature>
<feature type="transmembrane region" description="Helical" evidence="7">
    <location>
        <begin position="209"/>
        <end position="233"/>
    </location>
</feature>
<comment type="caution">
    <text evidence="8">The sequence shown here is derived from an EMBL/GenBank/DDBJ whole genome shotgun (WGS) entry which is preliminary data.</text>
</comment>
<dbReference type="Pfam" id="PF06027">
    <property type="entry name" value="SLC35F"/>
    <property type="match status" value="2"/>
</dbReference>
<feature type="transmembrane region" description="Helical" evidence="7">
    <location>
        <begin position="266"/>
        <end position="284"/>
    </location>
</feature>
<feature type="transmembrane region" description="Helical" evidence="7">
    <location>
        <begin position="449"/>
        <end position="467"/>
    </location>
</feature>
<keyword evidence="4 7" id="KW-0812">Transmembrane</keyword>
<evidence type="ECO:0000313" key="9">
    <source>
        <dbReference type="Proteomes" id="UP000824890"/>
    </source>
</evidence>
<proteinExistence type="inferred from homology"/>
<evidence type="ECO:0000256" key="6">
    <source>
        <dbReference type="ARBA" id="ARBA00023136"/>
    </source>
</evidence>
<comment type="subcellular location">
    <subcellularLocation>
        <location evidence="1">Membrane</location>
        <topology evidence="1">Multi-pass membrane protein</topology>
    </subcellularLocation>
</comment>
<evidence type="ECO:0000313" key="8">
    <source>
        <dbReference type="EMBL" id="KAH0874128.1"/>
    </source>
</evidence>
<name>A0ABQ7Z1T1_BRANA</name>
<feature type="transmembrane region" description="Helical" evidence="7">
    <location>
        <begin position="240"/>
        <end position="260"/>
    </location>
</feature>
<dbReference type="InterPro" id="IPR052221">
    <property type="entry name" value="SLC35F_Transporter"/>
</dbReference>
<feature type="transmembrane region" description="Helical" evidence="7">
    <location>
        <begin position="113"/>
        <end position="131"/>
    </location>
</feature>
<feature type="transmembrane region" description="Helical" evidence="7">
    <location>
        <begin position="512"/>
        <end position="533"/>
    </location>
</feature>
<evidence type="ECO:0000256" key="4">
    <source>
        <dbReference type="ARBA" id="ARBA00022692"/>
    </source>
</evidence>
<sequence length="658" mass="73177">LRFVNEMKKETLMGLVLGQIISLLSTSISFTTSELARKGINAPTSQSFLGYLLLATAKWYHYFLLALVNVEANFLVVKAFQYTSMTSVMLLDCWAIPCVLVLTWVFLKTRYSLMKISGVAVCIVGVVMVVFSDVHAGDRAGGSNPAKGDLLVIAAATLYAVINTSEEFFVKTADRIELMSFVGLFGAIIGAIQISIFERDALNAIHWSTWAVLPYIGIAISVFLFYSVLTFLLKTNGTAMFTFSLLTSDMWAVLIRIFTYHEKVDWLYYLGFATTAIGLIIYSMKENDQERQRGGEVVDEQRKLLDEEGVGSLRDSLIVMVLFSFNEMKKKETLIGLVLGQIISLLSTFISFTTSELARKGINAPTSQSFLGYLLLATVYGSIMLYRRPVIKAKWYHYFLLTLVNVEANFLVVKAFQYTSMTSVMLLDCWAIPCVLVLTWVFLKTRYSLMKISGVAVCIVGVVMVVFSDVHAGDRSGGSNPVKGDLLVIAAATLYAVINTSEEFFVKTADRIELMSFVGLFGAIISAIQISIFERDALNAIHWSTGAVLPYIGIAISVFLFYSILTVLLKTNGTAMFTLSLLTSDMWAVLIRIFAYREKVDWLYYLAFATTAIGLIIYTMKENDQERQRGGEVVHEQRKLLDEESGGSLRDSLIGAST</sequence>
<feature type="transmembrane region" description="Helical" evidence="7">
    <location>
        <begin position="178"/>
        <end position="197"/>
    </location>
</feature>
<evidence type="ECO:0000256" key="7">
    <source>
        <dbReference type="SAM" id="Phobius"/>
    </source>
</evidence>
<organism evidence="8 9">
    <name type="scientific">Brassica napus</name>
    <name type="common">Rape</name>
    <dbReference type="NCBI Taxonomy" id="3708"/>
    <lineage>
        <taxon>Eukaryota</taxon>
        <taxon>Viridiplantae</taxon>
        <taxon>Streptophyta</taxon>
        <taxon>Embryophyta</taxon>
        <taxon>Tracheophyta</taxon>
        <taxon>Spermatophyta</taxon>
        <taxon>Magnoliopsida</taxon>
        <taxon>eudicotyledons</taxon>
        <taxon>Gunneridae</taxon>
        <taxon>Pentapetalae</taxon>
        <taxon>rosids</taxon>
        <taxon>malvids</taxon>
        <taxon>Brassicales</taxon>
        <taxon>Brassicaceae</taxon>
        <taxon>Brassiceae</taxon>
        <taxon>Brassica</taxon>
    </lineage>
</organism>